<accession>A0A094QNV1</accession>
<evidence type="ECO:0000256" key="1">
    <source>
        <dbReference type="ARBA" id="ARBA00004418"/>
    </source>
</evidence>
<dbReference type="GO" id="GO:0015846">
    <property type="term" value="P:polyamine transport"/>
    <property type="evidence" value="ECO:0007669"/>
    <property type="project" value="InterPro"/>
</dbReference>
<dbReference type="InterPro" id="IPR001188">
    <property type="entry name" value="Sperm_putr-bd"/>
</dbReference>
<dbReference type="Gene3D" id="3.40.190.10">
    <property type="entry name" value="Periplasmic binding protein-like II"/>
    <property type="match status" value="2"/>
</dbReference>
<sequence length="479" mass="52763">MAQTQDTRLAPLAEALIFPYKLSGNRRGTLRPFWPFLAWVVIDELGLLPCFLTNVNRSSQMKDPNSLPADPMMAELVKMHRRQQLTRRTALAGIGGTAAALGLAACAPAAETTTEPTALTPGVDVSDTEKILVWDNWTEYMDLSEDESSRPTLDRFQEQTGIAVEYLETYLDNDEYFAIVKDQLALGQDIGVDVICPTEWMAARYVANGYAQKLDAANIPNKVNLAPAYLGASYDPNRDFTMPYQGILGGIAYNKALYQDLTGKEAPQTVEDLWADELNGRIVVLSEMRDTIGLIALSEGIDISSASSFTEDAYMNIIDKVAALYADGKIRNIEGNEYTKGFRNGDYVAGIVWSGDVVQMNMSKRTKDMFGFFLPSSGGTISSDVFTVPIGATHKKNAEALINYYYDPVNAAELAAWVNYITPVVGAYDEAIKLDPALAENNLIFPSEEFLSLTHAFRALNPQEEQTFSTAWQRVLLGA</sequence>
<dbReference type="PRINTS" id="PR00909">
    <property type="entry name" value="SPERMDNBNDNG"/>
</dbReference>
<comment type="subcellular location">
    <subcellularLocation>
        <location evidence="1">Periplasm</location>
    </subcellularLocation>
</comment>
<organism evidence="5">
    <name type="scientific">freshwater metagenome</name>
    <dbReference type="NCBI Taxonomy" id="449393"/>
    <lineage>
        <taxon>unclassified sequences</taxon>
        <taxon>metagenomes</taxon>
        <taxon>ecological metagenomes</taxon>
    </lineage>
</organism>
<dbReference type="PANTHER" id="PTHR30222:SF17">
    <property type="entry name" value="SPERMIDINE_PUTRESCINE-BINDING PERIPLASMIC PROTEIN"/>
    <property type="match status" value="1"/>
</dbReference>
<dbReference type="EMBL" id="JNSL01000089">
    <property type="protein sequence ID" value="KGA16271.1"/>
    <property type="molecule type" value="Genomic_DNA"/>
</dbReference>
<evidence type="ECO:0008006" key="6">
    <source>
        <dbReference type="Google" id="ProtNLM"/>
    </source>
</evidence>
<dbReference type="Pfam" id="PF13416">
    <property type="entry name" value="SBP_bac_8"/>
    <property type="match status" value="1"/>
</dbReference>
<proteinExistence type="predicted"/>
<dbReference type="GO" id="GO:0042597">
    <property type="term" value="C:periplasmic space"/>
    <property type="evidence" value="ECO:0007669"/>
    <property type="project" value="UniProtKB-SubCell"/>
</dbReference>
<dbReference type="PANTHER" id="PTHR30222">
    <property type="entry name" value="SPERMIDINE/PUTRESCINE-BINDING PERIPLASMIC PROTEIN"/>
    <property type="match status" value="1"/>
</dbReference>
<reference evidence="5" key="1">
    <citation type="submission" date="2014-06" db="EMBL/GenBank/DDBJ databases">
        <title>Key roles for freshwater Actinobacteria revealed by deep metagenomic sequencing.</title>
        <authorList>
            <person name="Ghai R."/>
            <person name="Mizuno C.M."/>
            <person name="Picazo A."/>
            <person name="Camacho A."/>
            <person name="Rodriguez-Valera F."/>
        </authorList>
    </citation>
    <scope>NUCLEOTIDE SEQUENCE</scope>
</reference>
<evidence type="ECO:0000256" key="2">
    <source>
        <dbReference type="ARBA" id="ARBA00022448"/>
    </source>
</evidence>
<comment type="caution">
    <text evidence="5">The sequence shown here is derived from an EMBL/GenBank/DDBJ whole genome shotgun (WGS) entry which is preliminary data.</text>
</comment>
<dbReference type="CDD" id="cd13590">
    <property type="entry name" value="PBP2_PotD_PotF_like"/>
    <property type="match status" value="1"/>
</dbReference>
<dbReference type="InterPro" id="IPR006059">
    <property type="entry name" value="SBP"/>
</dbReference>
<keyword evidence="4" id="KW-0574">Periplasm</keyword>
<evidence type="ECO:0000256" key="4">
    <source>
        <dbReference type="ARBA" id="ARBA00022764"/>
    </source>
</evidence>
<dbReference type="SUPFAM" id="SSF53850">
    <property type="entry name" value="Periplasmic binding protein-like II"/>
    <property type="match status" value="1"/>
</dbReference>
<dbReference type="AlphaFoldDB" id="A0A094QNV1"/>
<protein>
    <recommendedName>
        <fullName evidence="6">Extracellular solute-binding protein</fullName>
    </recommendedName>
</protein>
<name>A0A094QNV1_9ZZZZ</name>
<evidence type="ECO:0000313" key="5">
    <source>
        <dbReference type="EMBL" id="KGA16271.1"/>
    </source>
</evidence>
<evidence type="ECO:0000256" key="3">
    <source>
        <dbReference type="ARBA" id="ARBA00022729"/>
    </source>
</evidence>
<keyword evidence="2" id="KW-0813">Transport</keyword>
<gene>
    <name evidence="5" type="ORF">GM51_12980</name>
</gene>
<dbReference type="GO" id="GO:0019808">
    <property type="term" value="F:polyamine binding"/>
    <property type="evidence" value="ECO:0007669"/>
    <property type="project" value="InterPro"/>
</dbReference>
<keyword evidence="3" id="KW-0732">Signal</keyword>